<dbReference type="RefSeq" id="WP_109967494.1">
    <property type="nucleotide sequence ID" value="NZ_CP176093.1"/>
</dbReference>
<dbReference type="EMBL" id="QGMY01000002">
    <property type="protein sequence ID" value="PWR74215.1"/>
    <property type="molecule type" value="Genomic_DNA"/>
</dbReference>
<name>A0A2V2N6T9_9EURY</name>
<keyword evidence="1" id="KW-0472">Membrane</keyword>
<organism evidence="2 3">
    <name type="scientific">Methanospirillum lacunae</name>
    <dbReference type="NCBI Taxonomy" id="668570"/>
    <lineage>
        <taxon>Archaea</taxon>
        <taxon>Methanobacteriati</taxon>
        <taxon>Methanobacteriota</taxon>
        <taxon>Stenosarchaea group</taxon>
        <taxon>Methanomicrobia</taxon>
        <taxon>Methanomicrobiales</taxon>
        <taxon>Methanospirillaceae</taxon>
        <taxon>Methanospirillum</taxon>
    </lineage>
</organism>
<keyword evidence="1" id="KW-0812">Transmembrane</keyword>
<accession>A0A2V2N6T9</accession>
<keyword evidence="3" id="KW-1185">Reference proteome</keyword>
<feature type="transmembrane region" description="Helical" evidence="1">
    <location>
        <begin position="34"/>
        <end position="56"/>
    </location>
</feature>
<evidence type="ECO:0000313" key="3">
    <source>
        <dbReference type="Proteomes" id="UP000245657"/>
    </source>
</evidence>
<evidence type="ECO:0000313" key="2">
    <source>
        <dbReference type="EMBL" id="PWR74215.1"/>
    </source>
</evidence>
<keyword evidence="1" id="KW-1133">Transmembrane helix</keyword>
<proteinExistence type="predicted"/>
<reference evidence="2 3" key="1">
    <citation type="submission" date="2018-05" db="EMBL/GenBank/DDBJ databases">
        <title>Draft genome of Methanospirillum lacunae Ki8-1.</title>
        <authorList>
            <person name="Dueholm M.S."/>
            <person name="Nielsen P.H."/>
            <person name="Bakmann L.F."/>
            <person name="Otzen D.E."/>
        </authorList>
    </citation>
    <scope>NUCLEOTIDE SEQUENCE [LARGE SCALE GENOMIC DNA]</scope>
    <source>
        <strain evidence="2 3">Ki8-1</strain>
    </source>
</reference>
<feature type="transmembrane region" description="Helical" evidence="1">
    <location>
        <begin position="62"/>
        <end position="89"/>
    </location>
</feature>
<gene>
    <name evidence="2" type="ORF">DK846_03435</name>
</gene>
<dbReference type="Proteomes" id="UP000245657">
    <property type="component" value="Unassembled WGS sequence"/>
</dbReference>
<dbReference type="GeneID" id="97549593"/>
<sequence>MPLPVIEAALVYSICNIMMTGMEVMMTRMMDTRGFFTIGISLVFGFGASAFSSVVLPIEYSWLATILTSPLTLSTIIAILLTLIFRIGIKQQATIRIMPGDENLADTVFLFIDQNARMWEARRDIATKAGSALL</sequence>
<comment type="caution">
    <text evidence="2">The sequence shown here is derived from an EMBL/GenBank/DDBJ whole genome shotgun (WGS) entry which is preliminary data.</text>
</comment>
<protein>
    <submittedName>
        <fullName evidence="2">Uncharacterized protein</fullName>
    </submittedName>
</protein>
<evidence type="ECO:0000256" key="1">
    <source>
        <dbReference type="SAM" id="Phobius"/>
    </source>
</evidence>
<feature type="transmembrane region" description="Helical" evidence="1">
    <location>
        <begin position="6"/>
        <end position="22"/>
    </location>
</feature>
<dbReference type="AlphaFoldDB" id="A0A2V2N6T9"/>